<feature type="region of interest" description="Disordered" evidence="2">
    <location>
        <begin position="1"/>
        <end position="46"/>
    </location>
</feature>
<dbReference type="RefSeq" id="XP_019760346.1">
    <property type="nucleotide sequence ID" value="XM_019904787.2"/>
</dbReference>
<feature type="compositionally biased region" description="Basic and acidic residues" evidence="2">
    <location>
        <begin position="27"/>
        <end position="46"/>
    </location>
</feature>
<reference evidence="3" key="2">
    <citation type="submission" date="2024-08" db="UniProtKB">
        <authorList>
            <consortium name="EnsemblMetazoa"/>
        </authorList>
    </citation>
    <scope>IDENTIFICATION</scope>
</reference>
<dbReference type="KEGG" id="dpa:109537860"/>
<evidence type="ECO:0000313" key="3">
    <source>
        <dbReference type="EnsemblMetazoa" id="XP_019760346.1"/>
    </source>
</evidence>
<evidence type="ECO:0000256" key="2">
    <source>
        <dbReference type="SAM" id="MobiDB-lite"/>
    </source>
</evidence>
<feature type="compositionally biased region" description="Basic and acidic residues" evidence="2">
    <location>
        <begin position="323"/>
        <end position="338"/>
    </location>
</feature>
<dbReference type="RefSeq" id="XP_019760347.1">
    <property type="nucleotide sequence ID" value="XM_019904788.2"/>
</dbReference>
<feature type="compositionally biased region" description="Basic and acidic residues" evidence="2">
    <location>
        <begin position="365"/>
        <end position="405"/>
    </location>
</feature>
<accession>A0AAR5PHW6</accession>
<evidence type="ECO:0000256" key="1">
    <source>
        <dbReference type="SAM" id="Coils"/>
    </source>
</evidence>
<keyword evidence="4" id="KW-1185">Reference proteome</keyword>
<feature type="region of interest" description="Disordered" evidence="2">
    <location>
        <begin position="323"/>
        <end position="342"/>
    </location>
</feature>
<sequence length="432" mass="50800">MQRSQLRQPQAGPSRAGSVSQQPLNKPPEKAKQDDRNKDPKKATDKKTIEFSLPALSIVGKKKELDFELIRKKIMRRGNPEGEDKKQLAAILKHLKESKTKIRVQEFVNLVAKFTADNGEIMRKVMEDDLISFRKLVTKVYETMTQDVSDVLVNEQIQATNFYQERNNMFNSKMMWMISEIFQMIPEFDFEKFEKDKTEFLNYICPIPALIERNAEDVELQRRQEAFHRLQWLRIEEERLAEENRRLDARLDYLKNQLDRDNTHASMKSKLIEQRMHDLEDEEQEKQEKLNELEGVLGKNIVRTEAYIRLEEDEAIRMTKPSVKEDTKKTTTRHKESDGWSSRTAAGIEEQAAKRLVDAGRAVTDEKRRMRRREREPDRETTLFGETRDKDYPEMRTMRRLDEKTVQQTTTTIHERRPPRPRKKGACGGGCG</sequence>
<organism evidence="3 4">
    <name type="scientific">Dendroctonus ponderosae</name>
    <name type="common">Mountain pine beetle</name>
    <dbReference type="NCBI Taxonomy" id="77166"/>
    <lineage>
        <taxon>Eukaryota</taxon>
        <taxon>Metazoa</taxon>
        <taxon>Ecdysozoa</taxon>
        <taxon>Arthropoda</taxon>
        <taxon>Hexapoda</taxon>
        <taxon>Insecta</taxon>
        <taxon>Pterygota</taxon>
        <taxon>Neoptera</taxon>
        <taxon>Endopterygota</taxon>
        <taxon>Coleoptera</taxon>
        <taxon>Polyphaga</taxon>
        <taxon>Cucujiformia</taxon>
        <taxon>Curculionidae</taxon>
        <taxon>Scolytinae</taxon>
        <taxon>Dendroctonus</taxon>
    </lineage>
</organism>
<dbReference type="AlphaFoldDB" id="A0AAR5PHW6"/>
<evidence type="ECO:0000313" key="4">
    <source>
        <dbReference type="Proteomes" id="UP000019118"/>
    </source>
</evidence>
<dbReference type="EnsemblMetazoa" id="XM_019904787.1">
    <property type="protein sequence ID" value="XP_019760346.1"/>
    <property type="gene ID" value="LOC109537860"/>
</dbReference>
<dbReference type="EnsemblMetazoa" id="XM_019904788.1">
    <property type="protein sequence ID" value="XP_019760347.1"/>
    <property type="gene ID" value="LOC109537860"/>
</dbReference>
<feature type="coiled-coil region" evidence="1">
    <location>
        <begin position="230"/>
        <end position="299"/>
    </location>
</feature>
<feature type="region of interest" description="Disordered" evidence="2">
    <location>
        <begin position="365"/>
        <end position="432"/>
    </location>
</feature>
<dbReference type="Proteomes" id="UP000019118">
    <property type="component" value="Unassembled WGS sequence"/>
</dbReference>
<proteinExistence type="predicted"/>
<evidence type="ECO:0008006" key="5">
    <source>
        <dbReference type="Google" id="ProtNLM"/>
    </source>
</evidence>
<dbReference type="GeneID" id="109537860"/>
<name>A0AAR5PHW6_DENPD</name>
<protein>
    <recommendedName>
        <fullName evidence="5">MIF4G domain-containing protein</fullName>
    </recommendedName>
</protein>
<reference evidence="4" key="1">
    <citation type="journal article" date="2013" name="Genome Biol.">
        <title>Draft genome of the mountain pine beetle, Dendroctonus ponderosae Hopkins, a major forest pest.</title>
        <authorList>
            <person name="Keeling C.I."/>
            <person name="Yuen M.M."/>
            <person name="Liao N.Y."/>
            <person name="Docking T.R."/>
            <person name="Chan S.K."/>
            <person name="Taylor G.A."/>
            <person name="Palmquist D.L."/>
            <person name="Jackman S.D."/>
            <person name="Nguyen A."/>
            <person name="Li M."/>
            <person name="Henderson H."/>
            <person name="Janes J.K."/>
            <person name="Zhao Y."/>
            <person name="Pandoh P."/>
            <person name="Moore R."/>
            <person name="Sperling F.A."/>
            <person name="Huber D.P."/>
            <person name="Birol I."/>
            <person name="Jones S.J."/>
            <person name="Bohlmann J."/>
        </authorList>
    </citation>
    <scope>NUCLEOTIDE SEQUENCE</scope>
</reference>
<keyword evidence="1" id="KW-0175">Coiled coil</keyword>